<dbReference type="InterPro" id="IPR034566">
    <property type="entry name" value="MTOPVIB_plant"/>
</dbReference>
<dbReference type="PANTHER" id="PTHR36722:SF1">
    <property type="entry name" value="TYPE 2 DNA TOPOISOMERASE 6 SUBUNIT B-LIKE"/>
    <property type="match status" value="1"/>
</dbReference>
<dbReference type="GO" id="GO:0007131">
    <property type="term" value="P:reciprocal meiotic recombination"/>
    <property type="evidence" value="ECO:0007669"/>
    <property type="project" value="TreeGrafter"/>
</dbReference>
<gene>
    <name evidence="2" type="primary">LOC109709962</name>
</gene>
<name>A0A6P5EWJ0_ANACO</name>
<dbReference type="GO" id="GO:0000793">
    <property type="term" value="C:condensed chromosome"/>
    <property type="evidence" value="ECO:0007669"/>
    <property type="project" value="TreeGrafter"/>
</dbReference>
<keyword evidence="1" id="KW-1185">Reference proteome</keyword>
<evidence type="ECO:0000313" key="2">
    <source>
        <dbReference type="RefSeq" id="XP_020087949.1"/>
    </source>
</evidence>
<reference evidence="1" key="1">
    <citation type="journal article" date="2015" name="Nat. Genet.">
        <title>The pineapple genome and the evolution of CAM photosynthesis.</title>
        <authorList>
            <person name="Ming R."/>
            <person name="VanBuren R."/>
            <person name="Wai C.M."/>
            <person name="Tang H."/>
            <person name="Schatz M.C."/>
            <person name="Bowers J.E."/>
            <person name="Lyons E."/>
            <person name="Wang M.L."/>
            <person name="Chen J."/>
            <person name="Biggers E."/>
            <person name="Zhang J."/>
            <person name="Huang L."/>
            <person name="Zhang L."/>
            <person name="Miao W."/>
            <person name="Zhang J."/>
            <person name="Ye Z."/>
            <person name="Miao C."/>
            <person name="Lin Z."/>
            <person name="Wang H."/>
            <person name="Zhou H."/>
            <person name="Yim W.C."/>
            <person name="Priest H.D."/>
            <person name="Zheng C."/>
            <person name="Woodhouse M."/>
            <person name="Edger P.P."/>
            <person name="Guyot R."/>
            <person name="Guo H.B."/>
            <person name="Guo H."/>
            <person name="Zheng G."/>
            <person name="Singh R."/>
            <person name="Sharma A."/>
            <person name="Min X."/>
            <person name="Zheng Y."/>
            <person name="Lee H."/>
            <person name="Gurtowski J."/>
            <person name="Sedlazeck F.J."/>
            <person name="Harkess A."/>
            <person name="McKain M.R."/>
            <person name="Liao Z."/>
            <person name="Fang J."/>
            <person name="Liu J."/>
            <person name="Zhang X."/>
            <person name="Zhang Q."/>
            <person name="Hu W."/>
            <person name="Qin Y."/>
            <person name="Wang K."/>
            <person name="Chen L.Y."/>
            <person name="Shirley N."/>
            <person name="Lin Y.R."/>
            <person name="Liu L.Y."/>
            <person name="Hernandez A.G."/>
            <person name="Wright C.L."/>
            <person name="Bulone V."/>
            <person name="Tuskan G.A."/>
            <person name="Heath K."/>
            <person name="Zee F."/>
            <person name="Moore P.H."/>
            <person name="Sunkar R."/>
            <person name="Leebens-Mack J.H."/>
            <person name="Mockler T."/>
            <person name="Bennetzen J.L."/>
            <person name="Freeling M."/>
            <person name="Sankoff D."/>
            <person name="Paterson A.H."/>
            <person name="Zhu X."/>
            <person name="Yang X."/>
            <person name="Smith J.A."/>
            <person name="Cushman J.C."/>
            <person name="Paull R.E."/>
            <person name="Yu Q."/>
        </authorList>
    </citation>
    <scope>NUCLEOTIDE SEQUENCE [LARGE SCALE GENOMIC DNA]</scope>
    <source>
        <strain evidence="1">cv. F153</strain>
    </source>
</reference>
<accession>A0A6P5EWJ0</accession>
<protein>
    <submittedName>
        <fullName evidence="2">Type 2 DNA topoisomerase 6 subunit B-like isoform X1</fullName>
    </submittedName>
</protein>
<proteinExistence type="predicted"/>
<sequence>MENSNLRRLFPILIHSSIQRCRISESLCRLSVSLKCFRDSNPPSMRISISDTGIGSSLVEFQELVGSEMIPLSTTKWVYHALLSFVADGLLLITTTGIQDKDIHHYHLNTREALSSKKRLTKLPPTKKSHGIFSGTEVCLSMAEEENIDGSILWMASFIRKMLILKPPNIVVELIVEQVDNLGTRSNRPFQGTNDVHLPLSIPSIERLASGLKDYALMHGNSLHKECQVCCSSREHLKVGRGVANSADNIRGEGKTAEAVIVIAAVASQPCCWMDNSSAAQVLFFQEFAPSPIPEPSINALASVDWHNYGLKLKDKHVDADGELVLEWEKKSLFARMDIGIHSYHRSARLTRKRSPPDRNLVKRAVKAALDDLKANHTGLFLSSQAVKIREYAPELSRSIAGLIMSSNDSEFRGECAALLGLPAGNSNNAEEMIESCIRDKIIKIIGLNDKKQPKENRDNAPCLFECENSSELEEDECFGEDQMLDF</sequence>
<dbReference type="Proteomes" id="UP000515123">
    <property type="component" value="Linkage group 5"/>
</dbReference>
<dbReference type="GO" id="GO:0042138">
    <property type="term" value="P:meiotic DNA double-strand break formation"/>
    <property type="evidence" value="ECO:0007669"/>
    <property type="project" value="InterPro"/>
</dbReference>
<dbReference type="OrthoDB" id="1918529at2759"/>
<dbReference type="RefSeq" id="XP_020087949.1">
    <property type="nucleotide sequence ID" value="XM_020232360.1"/>
</dbReference>
<reference evidence="2" key="2">
    <citation type="submission" date="2025-08" db="UniProtKB">
        <authorList>
            <consortium name="RefSeq"/>
        </authorList>
    </citation>
    <scope>IDENTIFICATION</scope>
    <source>
        <tissue evidence="2">Leaf</tissue>
    </source>
</reference>
<organism evidence="1 2">
    <name type="scientific">Ananas comosus</name>
    <name type="common">Pineapple</name>
    <name type="synonym">Ananas ananas</name>
    <dbReference type="NCBI Taxonomy" id="4615"/>
    <lineage>
        <taxon>Eukaryota</taxon>
        <taxon>Viridiplantae</taxon>
        <taxon>Streptophyta</taxon>
        <taxon>Embryophyta</taxon>
        <taxon>Tracheophyta</taxon>
        <taxon>Spermatophyta</taxon>
        <taxon>Magnoliopsida</taxon>
        <taxon>Liliopsida</taxon>
        <taxon>Poales</taxon>
        <taxon>Bromeliaceae</taxon>
        <taxon>Bromelioideae</taxon>
        <taxon>Ananas</taxon>
    </lineage>
</organism>
<dbReference type="GO" id="GO:0030674">
    <property type="term" value="F:protein-macromolecule adaptor activity"/>
    <property type="evidence" value="ECO:0007669"/>
    <property type="project" value="TreeGrafter"/>
</dbReference>
<evidence type="ECO:0000313" key="1">
    <source>
        <dbReference type="Proteomes" id="UP000515123"/>
    </source>
</evidence>
<dbReference type="AlphaFoldDB" id="A0A6P5EWJ0"/>
<dbReference type="PANTHER" id="PTHR36722">
    <property type="entry name" value="TYPE 2 DNA TOPOISOMERASE 6 SUBUNIT B-LIKE"/>
    <property type="match status" value="1"/>
</dbReference>
<dbReference type="GeneID" id="109709962"/>